<dbReference type="WBParaSite" id="Gr19_v10_g16000.t1">
    <property type="protein sequence ID" value="Gr19_v10_g16000.t1"/>
    <property type="gene ID" value="Gr19_v10_g16000"/>
</dbReference>
<evidence type="ECO:0000313" key="6">
    <source>
        <dbReference type="WBParaSite" id="Gr19_v10_g16000.t1"/>
    </source>
</evidence>
<evidence type="ECO:0000256" key="3">
    <source>
        <dbReference type="PROSITE-ProRule" id="PRU00023"/>
    </source>
</evidence>
<dbReference type="PROSITE" id="PS50188">
    <property type="entry name" value="B302_SPRY"/>
    <property type="match status" value="1"/>
</dbReference>
<evidence type="ECO:0000313" key="5">
    <source>
        <dbReference type="Proteomes" id="UP000887572"/>
    </source>
</evidence>
<dbReference type="SUPFAM" id="SSF48403">
    <property type="entry name" value="Ankyrin repeat"/>
    <property type="match status" value="1"/>
</dbReference>
<feature type="repeat" description="ANK" evidence="3">
    <location>
        <begin position="273"/>
        <end position="305"/>
    </location>
</feature>
<keyword evidence="5" id="KW-1185">Reference proteome</keyword>
<feature type="repeat" description="ANK" evidence="3">
    <location>
        <begin position="371"/>
        <end position="403"/>
    </location>
</feature>
<dbReference type="PANTHER" id="PTHR24198">
    <property type="entry name" value="ANKYRIN REPEAT AND PROTEIN KINASE DOMAIN-CONTAINING PROTEIN"/>
    <property type="match status" value="1"/>
</dbReference>
<dbReference type="PROSITE" id="PS50297">
    <property type="entry name" value="ANK_REP_REGION"/>
    <property type="match status" value="4"/>
</dbReference>
<keyword evidence="1" id="KW-0677">Repeat</keyword>
<dbReference type="SUPFAM" id="SSF49899">
    <property type="entry name" value="Concanavalin A-like lectins/glucanases"/>
    <property type="match status" value="1"/>
</dbReference>
<feature type="repeat" description="ANK" evidence="3">
    <location>
        <begin position="155"/>
        <end position="187"/>
    </location>
</feature>
<dbReference type="Proteomes" id="UP000887572">
    <property type="component" value="Unplaced"/>
</dbReference>
<feature type="domain" description="B30.2/SPRY" evidence="4">
    <location>
        <begin position="415"/>
        <end position="608"/>
    </location>
</feature>
<reference evidence="6" key="1">
    <citation type="submission" date="2022-11" db="UniProtKB">
        <authorList>
            <consortium name="WormBaseParasite"/>
        </authorList>
    </citation>
    <scope>IDENTIFICATION</scope>
</reference>
<keyword evidence="2 3" id="KW-0040">ANK repeat</keyword>
<evidence type="ECO:0000259" key="4">
    <source>
        <dbReference type="PROSITE" id="PS50188"/>
    </source>
</evidence>
<dbReference type="InterPro" id="IPR044736">
    <property type="entry name" value="Gid1/RanBPM/SPLA_SPRY"/>
</dbReference>
<evidence type="ECO:0000256" key="1">
    <source>
        <dbReference type="ARBA" id="ARBA00022737"/>
    </source>
</evidence>
<dbReference type="SMART" id="SM00248">
    <property type="entry name" value="ANK"/>
    <property type="match status" value="8"/>
</dbReference>
<dbReference type="Gene3D" id="1.25.40.20">
    <property type="entry name" value="Ankyrin repeat-containing domain"/>
    <property type="match status" value="3"/>
</dbReference>
<dbReference type="InterPro" id="IPR001870">
    <property type="entry name" value="B30.2/SPRY"/>
</dbReference>
<organism evidence="5 6">
    <name type="scientific">Globodera rostochiensis</name>
    <name type="common">Golden nematode worm</name>
    <name type="synonym">Heterodera rostochiensis</name>
    <dbReference type="NCBI Taxonomy" id="31243"/>
    <lineage>
        <taxon>Eukaryota</taxon>
        <taxon>Metazoa</taxon>
        <taxon>Ecdysozoa</taxon>
        <taxon>Nematoda</taxon>
        <taxon>Chromadorea</taxon>
        <taxon>Rhabditida</taxon>
        <taxon>Tylenchina</taxon>
        <taxon>Tylenchomorpha</taxon>
        <taxon>Tylenchoidea</taxon>
        <taxon>Heteroderidae</taxon>
        <taxon>Heteroderinae</taxon>
        <taxon>Globodera</taxon>
    </lineage>
</organism>
<dbReference type="SMART" id="SM00449">
    <property type="entry name" value="SPRY"/>
    <property type="match status" value="1"/>
</dbReference>
<feature type="repeat" description="ANK" evidence="3">
    <location>
        <begin position="306"/>
        <end position="338"/>
    </location>
</feature>
<dbReference type="InterPro" id="IPR036770">
    <property type="entry name" value="Ankyrin_rpt-contain_sf"/>
</dbReference>
<dbReference type="PANTHER" id="PTHR24198:SF194">
    <property type="entry name" value="INVERSIN-A"/>
    <property type="match status" value="1"/>
</dbReference>
<feature type="repeat" description="ANK" evidence="3">
    <location>
        <begin position="188"/>
        <end position="220"/>
    </location>
</feature>
<dbReference type="Gene3D" id="2.60.120.920">
    <property type="match status" value="1"/>
</dbReference>
<accession>A0A914HD31</accession>
<dbReference type="PROSITE" id="PS50088">
    <property type="entry name" value="ANK_REPEAT"/>
    <property type="match status" value="5"/>
</dbReference>
<dbReference type="InterPro" id="IPR003877">
    <property type="entry name" value="SPRY_dom"/>
</dbReference>
<proteinExistence type="predicted"/>
<evidence type="ECO:0000256" key="2">
    <source>
        <dbReference type="ARBA" id="ARBA00023043"/>
    </source>
</evidence>
<sequence length="616" mass="66716">MGASSSLPPISADWTSVTPCGCGCQHYCAVKMELRSHPLELKTQMLINAIPTAVPFIALYTNGEEHHAVLVYFVCGACGKENKCTYELTGSGKGIRWGYYRGTLKILAENKLCILYEKVEDVFRGMRREYHPLHHNCQHWACDFYNSVGLKCTNNNETPWLVACATGNLDIAERLVKNGQNIEVANSDGLTGLIAASINGNSNVVHFLLSKGARVDRTTDGGLSSLFFAAWRGHLDKAEDGVSPWLEACGGGHLEIVELFVGKVQNIDAANSDGLTGLMGASRSGKANVVHFLLSKGARVDRTMKEGYSALLLAAAAGHLDVCKELVAKGADGNQDAAFSTPWSTACMGGHLEIVKLFVDKGQDIEVTHRLGFTGLMIASLAGNTNVVRFLLSKGARVDRTIEGKTARDAAVEMGHREIVELLTRHASARLTLQNRWDSAACHEGLILSGPNRLIVQFTRGYSECRSVLAERPIPKVKFGIFYYEVTILEKGGNLLIGLATKQMPLDGWVGFEEGTYAYTSGGTFWSPEVEGCSRHVGPPFIVGKPSFGVGDVVGCGVNLATRQIIYTKNGRRLETDGLFVDSAADLFTCISLYCFGKIKANFGPNFKFNIAADGI</sequence>
<dbReference type="AlphaFoldDB" id="A0A914HD31"/>
<protein>
    <submittedName>
        <fullName evidence="6">B30.2/SPRY domain-containing protein</fullName>
    </submittedName>
</protein>
<dbReference type="InterPro" id="IPR013320">
    <property type="entry name" value="ConA-like_dom_sf"/>
</dbReference>
<dbReference type="InterPro" id="IPR002110">
    <property type="entry name" value="Ankyrin_rpt"/>
</dbReference>
<dbReference type="InterPro" id="IPR043136">
    <property type="entry name" value="B30.2/SPRY_sf"/>
</dbReference>
<name>A0A914HD31_GLORO</name>
<dbReference type="CDD" id="cd12885">
    <property type="entry name" value="SPRY_RanBP_like"/>
    <property type="match status" value="1"/>
</dbReference>
<dbReference type="Pfam" id="PF12796">
    <property type="entry name" value="Ank_2"/>
    <property type="match status" value="3"/>
</dbReference>
<dbReference type="Pfam" id="PF00622">
    <property type="entry name" value="SPRY"/>
    <property type="match status" value="1"/>
</dbReference>